<name>A0A8S4RTJ7_9NEOP</name>
<comment type="caution">
    <text evidence="1">The sequence shown here is derived from an EMBL/GenBank/DDBJ whole genome shotgun (WGS) entry which is preliminary data.</text>
</comment>
<organism evidence="1 2">
    <name type="scientific">Pararge aegeria aegeria</name>
    <dbReference type="NCBI Taxonomy" id="348720"/>
    <lineage>
        <taxon>Eukaryota</taxon>
        <taxon>Metazoa</taxon>
        <taxon>Ecdysozoa</taxon>
        <taxon>Arthropoda</taxon>
        <taxon>Hexapoda</taxon>
        <taxon>Insecta</taxon>
        <taxon>Pterygota</taxon>
        <taxon>Neoptera</taxon>
        <taxon>Endopterygota</taxon>
        <taxon>Lepidoptera</taxon>
        <taxon>Glossata</taxon>
        <taxon>Ditrysia</taxon>
        <taxon>Papilionoidea</taxon>
        <taxon>Nymphalidae</taxon>
        <taxon>Satyrinae</taxon>
        <taxon>Satyrini</taxon>
        <taxon>Parargina</taxon>
        <taxon>Pararge</taxon>
    </lineage>
</organism>
<accession>A0A8S4RTJ7</accession>
<protein>
    <submittedName>
        <fullName evidence="1">Jg9693 protein</fullName>
    </submittedName>
</protein>
<reference evidence="1" key="1">
    <citation type="submission" date="2022-03" db="EMBL/GenBank/DDBJ databases">
        <authorList>
            <person name="Lindestad O."/>
        </authorList>
    </citation>
    <scope>NUCLEOTIDE SEQUENCE</scope>
</reference>
<evidence type="ECO:0000313" key="2">
    <source>
        <dbReference type="Proteomes" id="UP000838756"/>
    </source>
</evidence>
<gene>
    <name evidence="1" type="primary">jg9693</name>
    <name evidence="1" type="ORF">PAEG_LOCUS17440</name>
</gene>
<dbReference type="EMBL" id="CAKXAJ010025557">
    <property type="protein sequence ID" value="CAH2240957.1"/>
    <property type="molecule type" value="Genomic_DNA"/>
</dbReference>
<proteinExistence type="predicted"/>
<keyword evidence="2" id="KW-1185">Reference proteome</keyword>
<sequence>MKVQQTDSLVANKVKSTKTSFVVQPYFTCTSRLIGYTTPGFEGHYNSHTLVLVPSRFVNRLRMMNDKIKFYSLNVPHVFKSGSSVFIQRSFATASCSRSMLPHSGTASLEKELGTRQPL</sequence>
<dbReference type="Proteomes" id="UP000838756">
    <property type="component" value="Unassembled WGS sequence"/>
</dbReference>
<dbReference type="AlphaFoldDB" id="A0A8S4RTJ7"/>
<evidence type="ECO:0000313" key="1">
    <source>
        <dbReference type="EMBL" id="CAH2240957.1"/>
    </source>
</evidence>